<dbReference type="OMA" id="QGHRVPW"/>
<feature type="compositionally biased region" description="Low complexity" evidence="1">
    <location>
        <begin position="49"/>
        <end position="72"/>
    </location>
</feature>
<evidence type="ECO:0000256" key="1">
    <source>
        <dbReference type="SAM" id="MobiDB-lite"/>
    </source>
</evidence>
<dbReference type="AlphaFoldDB" id="A0A8C0D215"/>
<dbReference type="Ensembl" id="ENSBMST00010016614.1">
    <property type="protein sequence ID" value="ENSBMSP00010015007.1"/>
    <property type="gene ID" value="ENSBMSG00010010933.1"/>
</dbReference>
<feature type="region of interest" description="Disordered" evidence="1">
    <location>
        <begin position="1"/>
        <end position="82"/>
    </location>
</feature>
<organism evidence="2">
    <name type="scientific">Balaenoptera musculus</name>
    <name type="common">Blue whale</name>
    <dbReference type="NCBI Taxonomy" id="9771"/>
    <lineage>
        <taxon>Eukaryota</taxon>
        <taxon>Metazoa</taxon>
        <taxon>Chordata</taxon>
        <taxon>Craniata</taxon>
        <taxon>Vertebrata</taxon>
        <taxon>Euteleostomi</taxon>
        <taxon>Mammalia</taxon>
        <taxon>Eutheria</taxon>
        <taxon>Laurasiatheria</taxon>
        <taxon>Artiodactyla</taxon>
        <taxon>Whippomorpha</taxon>
        <taxon>Cetacea</taxon>
        <taxon>Mysticeti</taxon>
        <taxon>Balaenopteridae</taxon>
        <taxon>Balaenoptera</taxon>
    </lineage>
</organism>
<evidence type="ECO:0000313" key="2">
    <source>
        <dbReference type="Ensembl" id="ENSBMSP00010015007.1"/>
    </source>
</evidence>
<feature type="region of interest" description="Disordered" evidence="1">
    <location>
        <begin position="133"/>
        <end position="191"/>
    </location>
</feature>
<name>A0A8C0D215_BALMU</name>
<feature type="region of interest" description="Disordered" evidence="1">
    <location>
        <begin position="247"/>
        <end position="274"/>
    </location>
</feature>
<feature type="compositionally biased region" description="Low complexity" evidence="1">
    <location>
        <begin position="153"/>
        <end position="181"/>
    </location>
</feature>
<reference evidence="2" key="1">
    <citation type="submission" date="2023-09" db="UniProtKB">
        <authorList>
            <consortium name="Ensembl"/>
        </authorList>
    </citation>
    <scope>IDENTIFICATION</scope>
</reference>
<accession>A0A8C0D215</accession>
<dbReference type="InterPro" id="IPR031461">
    <property type="entry name" value="DUF4679"/>
</dbReference>
<dbReference type="PANTHER" id="PTHR22235:SF2">
    <property type="entry name" value="PROLINE-RICH PROTEIN 30"/>
    <property type="match status" value="1"/>
</dbReference>
<sequence>MLTQNKDQPDMPLASVQEHRVPWGGGGIRGKREGPCRVQGPRSPGPGPGCSSGAPPYRPRPAATASAAPVARQNRQGPGRGVSCLSGVSPAPQPLLPYPQVQDWTQATCFPPTTALCAGPGIRTTAHRHWLWPPPASGPGQGLASVGRKKAGGSRASGRGCSGPWVSSPGISSPSSSGPGRSRSRHPLPERELQVCRPSITKLHVLFRVSDSGTKTGHCLPEAQTFLCLKEACLSRAHSPKVTTLVPEPRRLPGAPPPNHPIPARPQISGSSRDTLKGWLAGGQVCSPALNPGSPLWSLLSPG</sequence>
<dbReference type="PANTHER" id="PTHR22235">
    <property type="entry name" value="PROLINE-RICH PROTEIN 30"/>
    <property type="match status" value="1"/>
</dbReference>
<dbReference type="GeneTree" id="ENSGT00910000147668"/>
<protein>
    <submittedName>
        <fullName evidence="2">Uncharacterized protein</fullName>
    </submittedName>
</protein>
<proteinExistence type="predicted"/>
<feature type="compositionally biased region" description="Pro residues" evidence="1">
    <location>
        <begin position="254"/>
        <end position="264"/>
    </location>
</feature>